<dbReference type="EMBL" id="JAUEPS010000012">
    <property type="protein sequence ID" value="KAK0460543.1"/>
    <property type="molecule type" value="Genomic_DNA"/>
</dbReference>
<proteinExistence type="predicted"/>
<feature type="non-terminal residue" evidence="1">
    <location>
        <position position="1"/>
    </location>
</feature>
<comment type="caution">
    <text evidence="1">The sequence shown here is derived from an EMBL/GenBank/DDBJ whole genome shotgun (WGS) entry which is preliminary data.</text>
</comment>
<dbReference type="AlphaFoldDB" id="A0AA39TN50"/>
<dbReference type="Proteomes" id="UP001175211">
    <property type="component" value="Unassembled WGS sequence"/>
</dbReference>
<dbReference type="GeneID" id="85350246"/>
<protein>
    <submittedName>
        <fullName evidence="1">Uncharacterized protein</fullName>
    </submittedName>
</protein>
<dbReference type="RefSeq" id="XP_060332582.1">
    <property type="nucleotide sequence ID" value="XM_060466698.1"/>
</dbReference>
<feature type="non-terminal residue" evidence="1">
    <location>
        <position position="138"/>
    </location>
</feature>
<evidence type="ECO:0000313" key="1">
    <source>
        <dbReference type="EMBL" id="KAK0460543.1"/>
    </source>
</evidence>
<accession>A0AA39TN50</accession>
<sequence>RPILLKHFLASLLTDGHLSRIVQNKPDNVGGNTFSEAFKHAYVHFTHFGRCDEVNSDFALAAFTMRGMAFQCSSGSIIIPLPIFPEYEAPRPVGSLALDNFHRSDIIILVKDRNRTEVSDFCDNYIEVPYIAIMMHLG</sequence>
<keyword evidence="2" id="KW-1185">Reference proteome</keyword>
<reference evidence="1" key="1">
    <citation type="submission" date="2023-06" db="EMBL/GenBank/DDBJ databases">
        <authorList>
            <consortium name="Lawrence Berkeley National Laboratory"/>
            <person name="Ahrendt S."/>
            <person name="Sahu N."/>
            <person name="Indic B."/>
            <person name="Wong-Bajracharya J."/>
            <person name="Merenyi Z."/>
            <person name="Ke H.-M."/>
            <person name="Monk M."/>
            <person name="Kocsube S."/>
            <person name="Drula E."/>
            <person name="Lipzen A."/>
            <person name="Balint B."/>
            <person name="Henrissat B."/>
            <person name="Andreopoulos B."/>
            <person name="Martin F.M."/>
            <person name="Harder C.B."/>
            <person name="Rigling D."/>
            <person name="Ford K.L."/>
            <person name="Foster G.D."/>
            <person name="Pangilinan J."/>
            <person name="Papanicolaou A."/>
            <person name="Barry K."/>
            <person name="LaButti K."/>
            <person name="Viragh M."/>
            <person name="Koriabine M."/>
            <person name="Yan M."/>
            <person name="Riley R."/>
            <person name="Champramary S."/>
            <person name="Plett K.L."/>
            <person name="Tsai I.J."/>
            <person name="Slot J."/>
            <person name="Sipos G."/>
            <person name="Plett J."/>
            <person name="Nagy L.G."/>
            <person name="Grigoriev I.V."/>
        </authorList>
    </citation>
    <scope>NUCLEOTIDE SEQUENCE</scope>
    <source>
        <strain evidence="1">CCBAS 213</strain>
    </source>
</reference>
<gene>
    <name evidence="1" type="ORF">EV420DRAFT_1247078</name>
</gene>
<name>A0AA39TN50_ARMTA</name>
<organism evidence="1 2">
    <name type="scientific">Armillaria tabescens</name>
    <name type="common">Ringless honey mushroom</name>
    <name type="synonym">Agaricus tabescens</name>
    <dbReference type="NCBI Taxonomy" id="1929756"/>
    <lineage>
        <taxon>Eukaryota</taxon>
        <taxon>Fungi</taxon>
        <taxon>Dikarya</taxon>
        <taxon>Basidiomycota</taxon>
        <taxon>Agaricomycotina</taxon>
        <taxon>Agaricomycetes</taxon>
        <taxon>Agaricomycetidae</taxon>
        <taxon>Agaricales</taxon>
        <taxon>Marasmiineae</taxon>
        <taxon>Physalacriaceae</taxon>
        <taxon>Desarmillaria</taxon>
    </lineage>
</organism>
<evidence type="ECO:0000313" key="2">
    <source>
        <dbReference type="Proteomes" id="UP001175211"/>
    </source>
</evidence>